<evidence type="ECO:0000313" key="1">
    <source>
        <dbReference type="EMBL" id="KKM68426.1"/>
    </source>
</evidence>
<proteinExistence type="predicted"/>
<dbReference type="EMBL" id="LAZR01010168">
    <property type="protein sequence ID" value="KKM68426.1"/>
    <property type="molecule type" value="Genomic_DNA"/>
</dbReference>
<accession>A0A0F9K157</accession>
<comment type="caution">
    <text evidence="1">The sequence shown here is derived from an EMBL/GenBank/DDBJ whole genome shotgun (WGS) entry which is preliminary data.</text>
</comment>
<organism evidence="1">
    <name type="scientific">marine sediment metagenome</name>
    <dbReference type="NCBI Taxonomy" id="412755"/>
    <lineage>
        <taxon>unclassified sequences</taxon>
        <taxon>metagenomes</taxon>
        <taxon>ecological metagenomes</taxon>
    </lineage>
</organism>
<reference evidence="1" key="1">
    <citation type="journal article" date="2015" name="Nature">
        <title>Complex archaea that bridge the gap between prokaryotes and eukaryotes.</title>
        <authorList>
            <person name="Spang A."/>
            <person name="Saw J.H."/>
            <person name="Jorgensen S.L."/>
            <person name="Zaremba-Niedzwiedzka K."/>
            <person name="Martijn J."/>
            <person name="Lind A.E."/>
            <person name="van Eijk R."/>
            <person name="Schleper C."/>
            <person name="Guy L."/>
            <person name="Ettema T.J."/>
        </authorList>
    </citation>
    <scope>NUCLEOTIDE SEQUENCE</scope>
</reference>
<dbReference type="AlphaFoldDB" id="A0A0F9K157"/>
<gene>
    <name evidence="1" type="ORF">LCGC14_1460960</name>
</gene>
<name>A0A0F9K157_9ZZZZ</name>
<protein>
    <submittedName>
        <fullName evidence="1">Uncharacterized protein</fullName>
    </submittedName>
</protein>
<sequence length="34" mass="3798">MIITIKALISYDSLNSFADFETMSDIVSEMLGEL</sequence>